<evidence type="ECO:0000313" key="9">
    <source>
        <dbReference type="EMBL" id="MDM5148060.1"/>
    </source>
</evidence>
<keyword evidence="1" id="KW-0813">Transport</keyword>
<evidence type="ECO:0000256" key="3">
    <source>
        <dbReference type="ARBA" id="ARBA00022723"/>
    </source>
</evidence>
<dbReference type="PANTHER" id="PTHR33751:SF9">
    <property type="entry name" value="CYTOCHROME C4"/>
    <property type="match status" value="1"/>
</dbReference>
<reference evidence="9" key="2">
    <citation type="journal article" date="2023" name="Microbiome">
        <title>Synthase-selected sorting approach identifies a beta-lactone synthase in a nudibranch symbiotic bacterium.</title>
        <authorList>
            <person name="Dzunkova M."/>
            <person name="La Clair J.J."/>
            <person name="Tyml T."/>
            <person name="Doud D."/>
            <person name="Schulz F."/>
            <person name="Piquer-Esteban S."/>
            <person name="Porcel Sanchis D."/>
            <person name="Osborn A."/>
            <person name="Robinson D."/>
            <person name="Louie K.B."/>
            <person name="Bowen B.P."/>
            <person name="Bowers R.M."/>
            <person name="Lee J."/>
            <person name="Arnau V."/>
            <person name="Diaz-Villanueva W."/>
            <person name="Stepanauskas R."/>
            <person name="Gosliner T."/>
            <person name="Date S.V."/>
            <person name="Northen T.R."/>
            <person name="Cheng J.F."/>
            <person name="Burkart M.D."/>
            <person name="Woyke T."/>
        </authorList>
    </citation>
    <scope>NUCLEOTIDE SEQUENCE</scope>
    <source>
        <strain evidence="9">Df01</strain>
    </source>
</reference>
<name>A0ABT7QNA1_9GAMM</name>
<feature type="chain" id="PRO_5047413417" evidence="7">
    <location>
        <begin position="21"/>
        <end position="106"/>
    </location>
</feature>
<organism evidence="9 10">
    <name type="scientific">Candidatus Doriopsillibacter californiensis</name>
    <dbReference type="NCBI Taxonomy" id="2970740"/>
    <lineage>
        <taxon>Bacteria</taxon>
        <taxon>Pseudomonadati</taxon>
        <taxon>Pseudomonadota</taxon>
        <taxon>Gammaproteobacteria</taxon>
        <taxon>Candidatus Tethybacterales</taxon>
        <taxon>Candidatus Persebacteraceae</taxon>
        <taxon>Candidatus Doriopsillibacter</taxon>
    </lineage>
</organism>
<feature type="signal peptide" evidence="7">
    <location>
        <begin position="1"/>
        <end position="20"/>
    </location>
</feature>
<dbReference type="Proteomes" id="UP001168167">
    <property type="component" value="Unassembled WGS sequence"/>
</dbReference>
<feature type="domain" description="Cytochrome c" evidence="8">
    <location>
        <begin position="19"/>
        <end position="104"/>
    </location>
</feature>
<evidence type="ECO:0000256" key="1">
    <source>
        <dbReference type="ARBA" id="ARBA00022448"/>
    </source>
</evidence>
<keyword evidence="5 6" id="KW-0408">Iron</keyword>
<dbReference type="InterPro" id="IPR050597">
    <property type="entry name" value="Cytochrome_c_Oxidase_Subunit"/>
</dbReference>
<reference evidence="9" key="1">
    <citation type="submission" date="2022-08" db="EMBL/GenBank/DDBJ databases">
        <authorList>
            <person name="Dzunkova M."/>
            <person name="La Clair J."/>
            <person name="Tyml T."/>
            <person name="Doud D."/>
            <person name="Schulz F."/>
            <person name="Piquer S."/>
            <person name="Porcel Sanchis D."/>
            <person name="Osborn A."/>
            <person name="Robinson D."/>
            <person name="Louie K.B."/>
            <person name="Bowen B.P."/>
            <person name="Bowers R."/>
            <person name="Lee J."/>
            <person name="Arnau Llombart V."/>
            <person name="Diaz Villanueva W."/>
            <person name="Gosliner T."/>
            <person name="Northen T."/>
            <person name="Cheng J.-F."/>
            <person name="Burkart M.D."/>
            <person name="Woyke T."/>
        </authorList>
    </citation>
    <scope>NUCLEOTIDE SEQUENCE</scope>
    <source>
        <strain evidence="9">Df01</strain>
    </source>
</reference>
<evidence type="ECO:0000256" key="6">
    <source>
        <dbReference type="PROSITE-ProRule" id="PRU00433"/>
    </source>
</evidence>
<dbReference type="PROSITE" id="PS51007">
    <property type="entry name" value="CYTC"/>
    <property type="match status" value="1"/>
</dbReference>
<dbReference type="PANTHER" id="PTHR33751">
    <property type="entry name" value="CBB3-TYPE CYTOCHROME C OXIDASE SUBUNIT FIXP"/>
    <property type="match status" value="1"/>
</dbReference>
<protein>
    <submittedName>
        <fullName evidence="9">Cytochrome c</fullName>
    </submittedName>
</protein>
<keyword evidence="7" id="KW-0732">Signal</keyword>
<evidence type="ECO:0000313" key="10">
    <source>
        <dbReference type="Proteomes" id="UP001168167"/>
    </source>
</evidence>
<evidence type="ECO:0000256" key="5">
    <source>
        <dbReference type="ARBA" id="ARBA00023004"/>
    </source>
</evidence>
<evidence type="ECO:0000256" key="7">
    <source>
        <dbReference type="SAM" id="SignalP"/>
    </source>
</evidence>
<keyword evidence="3 6" id="KW-0479">Metal-binding</keyword>
<dbReference type="SUPFAM" id="SSF46626">
    <property type="entry name" value="Cytochrome c"/>
    <property type="match status" value="1"/>
</dbReference>
<evidence type="ECO:0000256" key="4">
    <source>
        <dbReference type="ARBA" id="ARBA00022982"/>
    </source>
</evidence>
<dbReference type="Gene3D" id="1.10.760.10">
    <property type="entry name" value="Cytochrome c-like domain"/>
    <property type="match status" value="1"/>
</dbReference>
<keyword evidence="2 6" id="KW-0349">Heme</keyword>
<accession>A0ABT7QNA1</accession>
<keyword evidence="10" id="KW-1185">Reference proteome</keyword>
<dbReference type="InterPro" id="IPR036909">
    <property type="entry name" value="Cyt_c-like_dom_sf"/>
</dbReference>
<keyword evidence="4" id="KW-0249">Electron transport</keyword>
<evidence type="ECO:0000256" key="2">
    <source>
        <dbReference type="ARBA" id="ARBA00022617"/>
    </source>
</evidence>
<proteinExistence type="predicted"/>
<comment type="caution">
    <text evidence="9">The sequence shown here is derived from an EMBL/GenBank/DDBJ whole genome shotgun (WGS) entry which is preliminary data.</text>
</comment>
<sequence length="106" mass="11692">MKIRFFLSLLPIFFVTTAPADQPGDDALAKSNQCVGCHEIPGYRSVFPEIYPVPKIVGQSSEYIQAALQAYKNGERSHPSMNGIAAQLSNDDIKLLADYYANDNKP</sequence>
<dbReference type="InterPro" id="IPR009056">
    <property type="entry name" value="Cyt_c-like_dom"/>
</dbReference>
<gene>
    <name evidence="9" type="ORF">NQX30_06750</name>
</gene>
<dbReference type="EMBL" id="JANQAO010000003">
    <property type="protein sequence ID" value="MDM5148060.1"/>
    <property type="molecule type" value="Genomic_DNA"/>
</dbReference>
<evidence type="ECO:0000259" key="8">
    <source>
        <dbReference type="PROSITE" id="PS51007"/>
    </source>
</evidence>